<accession>A0AAN8S263</accession>
<protein>
    <submittedName>
        <fullName evidence="1">Uncharacterized protein</fullName>
    </submittedName>
</protein>
<gene>
    <name evidence="1" type="ORF">RUM43_009435</name>
</gene>
<organism evidence="1 2">
    <name type="scientific">Polyplax serrata</name>
    <name type="common">Common mouse louse</name>
    <dbReference type="NCBI Taxonomy" id="468196"/>
    <lineage>
        <taxon>Eukaryota</taxon>
        <taxon>Metazoa</taxon>
        <taxon>Ecdysozoa</taxon>
        <taxon>Arthropoda</taxon>
        <taxon>Hexapoda</taxon>
        <taxon>Insecta</taxon>
        <taxon>Pterygota</taxon>
        <taxon>Neoptera</taxon>
        <taxon>Paraneoptera</taxon>
        <taxon>Psocodea</taxon>
        <taxon>Troctomorpha</taxon>
        <taxon>Phthiraptera</taxon>
        <taxon>Anoplura</taxon>
        <taxon>Polyplacidae</taxon>
        <taxon>Polyplax</taxon>
    </lineage>
</organism>
<evidence type="ECO:0000313" key="2">
    <source>
        <dbReference type="Proteomes" id="UP001372834"/>
    </source>
</evidence>
<comment type="caution">
    <text evidence="1">The sequence shown here is derived from an EMBL/GenBank/DDBJ whole genome shotgun (WGS) entry which is preliminary data.</text>
</comment>
<reference evidence="1 2" key="1">
    <citation type="submission" date="2023-10" db="EMBL/GenBank/DDBJ databases">
        <title>Genomes of two closely related lineages of the louse Polyplax serrata with different host specificities.</title>
        <authorList>
            <person name="Martinu J."/>
            <person name="Tarabai H."/>
            <person name="Stefka J."/>
            <person name="Hypsa V."/>
        </authorList>
    </citation>
    <scope>NUCLEOTIDE SEQUENCE [LARGE SCALE GENOMIC DNA]</scope>
    <source>
        <strain evidence="1">HR10_N</strain>
    </source>
</reference>
<dbReference type="Proteomes" id="UP001372834">
    <property type="component" value="Unassembled WGS sequence"/>
</dbReference>
<sequence>MELCTVEFDVLVLIENRQIINNILLNSLNLVLQATWYSKIPVEIGSSTAQSTSAPPSVVAAATEAAPALAAFLHILDFFHVFRGRGKEFS</sequence>
<name>A0AAN8S263_POLSC</name>
<evidence type="ECO:0000313" key="1">
    <source>
        <dbReference type="EMBL" id="KAK6623583.1"/>
    </source>
</evidence>
<proteinExistence type="predicted"/>
<dbReference type="AlphaFoldDB" id="A0AAN8S263"/>
<dbReference type="EMBL" id="JAWJWE010000038">
    <property type="protein sequence ID" value="KAK6623583.1"/>
    <property type="molecule type" value="Genomic_DNA"/>
</dbReference>